<proteinExistence type="predicted"/>
<dbReference type="InterPro" id="IPR000905">
    <property type="entry name" value="Gcp-like_dom"/>
</dbReference>
<sequence>MRKNIQKFLHNKDTFIKQVDILVLTLCKPAIVAIYENDVLVQELSNENPASDFLIEAIDYILKNYDLKSIVYANGPGSFMGIKVAYVILKTLSITRNLPLYAVSGFELNGNSPIKANKNLSFVLKDNGEIILKKIEAKEFKIPSNLSKLNKTNDILPNYIIDAV</sequence>
<organism evidence="2 3">
    <name type="scientific">Campylobacter ureolyticus RIGS 9880</name>
    <dbReference type="NCBI Taxonomy" id="1032069"/>
    <lineage>
        <taxon>Bacteria</taxon>
        <taxon>Pseudomonadati</taxon>
        <taxon>Campylobacterota</taxon>
        <taxon>Epsilonproteobacteria</taxon>
        <taxon>Campylobacterales</taxon>
        <taxon>Campylobacteraceae</taxon>
        <taxon>Campylobacter</taxon>
    </lineage>
</organism>
<dbReference type="EMBL" id="CP012195">
    <property type="protein sequence ID" value="AKT90154.1"/>
    <property type="molecule type" value="Genomic_DNA"/>
</dbReference>
<dbReference type="Pfam" id="PF00814">
    <property type="entry name" value="TsaD"/>
    <property type="match status" value="1"/>
</dbReference>
<keyword evidence="2" id="KW-0012">Acyltransferase</keyword>
<evidence type="ECO:0000313" key="2">
    <source>
        <dbReference type="EMBL" id="AKT90154.1"/>
    </source>
</evidence>
<dbReference type="Proteomes" id="UP000063971">
    <property type="component" value="Chromosome"/>
</dbReference>
<name>A0AAU8U8S3_9BACT</name>
<dbReference type="EC" id="2.3.1.234" evidence="2"/>
<reference evidence="2 3" key="1">
    <citation type="journal article" date="2015" name="Genome Announc.">
        <title>Complete Genome Sequence of the Campylobacter ureolyticus Clinical Isolate RIGS 9880.</title>
        <authorList>
            <person name="Miller W.G."/>
            <person name="Yee E."/>
            <person name="On S.L."/>
            <person name="Andersen L.P."/>
            <person name="Bono J.L."/>
        </authorList>
    </citation>
    <scope>NUCLEOTIDE SEQUENCE [LARGE SCALE GENOMIC DNA]</scope>
    <source>
        <strain evidence="2 3">RIGS 9880</strain>
    </source>
</reference>
<dbReference type="InterPro" id="IPR043129">
    <property type="entry name" value="ATPase_NBD"/>
</dbReference>
<dbReference type="AlphaFoldDB" id="A0AAU8U8S3"/>
<keyword evidence="2" id="KW-0808">Transferase</keyword>
<dbReference type="Gene3D" id="3.30.420.40">
    <property type="match status" value="1"/>
</dbReference>
<dbReference type="SUPFAM" id="SSF53067">
    <property type="entry name" value="Actin-like ATPase domain"/>
    <property type="match status" value="1"/>
</dbReference>
<protein>
    <submittedName>
        <fullName evidence="2">N6-L-threonylcarbamoyladenine synthase, TsaB subunit</fullName>
        <ecNumber evidence="2">2.3.1.234</ecNumber>
    </submittedName>
</protein>
<evidence type="ECO:0000259" key="1">
    <source>
        <dbReference type="Pfam" id="PF00814"/>
    </source>
</evidence>
<feature type="domain" description="Gcp-like" evidence="1">
    <location>
        <begin position="62"/>
        <end position="108"/>
    </location>
</feature>
<accession>A0AAU8U8S3</accession>
<dbReference type="GO" id="GO:0061711">
    <property type="term" value="F:tRNA N(6)-L-threonylcarbamoyladenine synthase activity"/>
    <property type="evidence" value="ECO:0007669"/>
    <property type="project" value="UniProtKB-EC"/>
</dbReference>
<dbReference type="KEGG" id="cure:CUREO_0272"/>
<gene>
    <name evidence="2" type="primary">tsaB</name>
    <name evidence="2" type="ORF">CUREO_0272</name>
</gene>
<evidence type="ECO:0000313" key="3">
    <source>
        <dbReference type="Proteomes" id="UP000063971"/>
    </source>
</evidence>